<gene>
    <name evidence="1" type="ORF">DI623_07000</name>
</gene>
<dbReference type="AlphaFoldDB" id="A0A2W5A7L3"/>
<sequence length="98" mass="9694">MLLVAAPAIAAPGAQAQFGADARLPARIVVGDSLWNCSGTTCTGPGDARQVAMQRACAILSRTAAVTALSVGDASLDAESLARCNAKAGHASGEVATK</sequence>
<name>A0A2W5A7L3_9SPHN</name>
<dbReference type="Pfam" id="PF26624">
    <property type="entry name" value="DUF8200"/>
    <property type="match status" value="1"/>
</dbReference>
<evidence type="ECO:0000313" key="2">
    <source>
        <dbReference type="Proteomes" id="UP000249066"/>
    </source>
</evidence>
<accession>A0A2W5A7L3</accession>
<dbReference type="NCBIfam" id="NF047636">
    <property type="entry name" value="CC_3452_fam"/>
    <property type="match status" value="1"/>
</dbReference>
<comment type="caution">
    <text evidence="1">The sequence shown here is derived from an EMBL/GenBank/DDBJ whole genome shotgun (WGS) entry which is preliminary data.</text>
</comment>
<dbReference type="InterPro" id="IPR058513">
    <property type="entry name" value="DUF8200"/>
</dbReference>
<dbReference type="EMBL" id="QFNN01000029">
    <property type="protein sequence ID" value="PZO90393.1"/>
    <property type="molecule type" value="Genomic_DNA"/>
</dbReference>
<proteinExistence type="predicted"/>
<reference evidence="1 2" key="1">
    <citation type="submission" date="2017-08" db="EMBL/GenBank/DDBJ databases">
        <title>Infants hospitalized years apart are colonized by the same room-sourced microbial strains.</title>
        <authorList>
            <person name="Brooks B."/>
            <person name="Olm M.R."/>
            <person name="Firek B.A."/>
            <person name="Baker R."/>
            <person name="Thomas B.C."/>
            <person name="Morowitz M.J."/>
            <person name="Banfield J.F."/>
        </authorList>
    </citation>
    <scope>NUCLEOTIDE SEQUENCE [LARGE SCALE GENOMIC DNA]</scope>
    <source>
        <strain evidence="1">S2_018_000_R2_101</strain>
    </source>
</reference>
<protein>
    <submittedName>
        <fullName evidence="1">Uncharacterized protein</fullName>
    </submittedName>
</protein>
<dbReference type="Proteomes" id="UP000249066">
    <property type="component" value="Unassembled WGS sequence"/>
</dbReference>
<organism evidence="1 2">
    <name type="scientific">Sphingomonas sanxanigenens</name>
    <dbReference type="NCBI Taxonomy" id="397260"/>
    <lineage>
        <taxon>Bacteria</taxon>
        <taxon>Pseudomonadati</taxon>
        <taxon>Pseudomonadota</taxon>
        <taxon>Alphaproteobacteria</taxon>
        <taxon>Sphingomonadales</taxon>
        <taxon>Sphingomonadaceae</taxon>
        <taxon>Sphingomonas</taxon>
    </lineage>
</organism>
<dbReference type="InterPro" id="IPR058067">
    <property type="entry name" value="CC_3452-like"/>
</dbReference>
<evidence type="ECO:0000313" key="1">
    <source>
        <dbReference type="EMBL" id="PZO90393.1"/>
    </source>
</evidence>